<evidence type="ECO:0000313" key="1">
    <source>
        <dbReference type="EMBL" id="MFC4591454.1"/>
    </source>
</evidence>
<protein>
    <submittedName>
        <fullName evidence="1">Uncharacterized protein</fullName>
    </submittedName>
</protein>
<dbReference type="RefSeq" id="WP_262849893.1">
    <property type="nucleotide sequence ID" value="NZ_JANZYP010000092.1"/>
</dbReference>
<reference evidence="2" key="1">
    <citation type="journal article" date="2019" name="Int. J. Syst. Evol. Microbiol.">
        <title>The Global Catalogue of Microorganisms (GCM) 10K type strain sequencing project: providing services to taxonomists for standard genome sequencing and annotation.</title>
        <authorList>
            <consortium name="The Broad Institute Genomics Platform"/>
            <consortium name="The Broad Institute Genome Sequencing Center for Infectious Disease"/>
            <person name="Wu L."/>
            <person name="Ma J."/>
        </authorList>
    </citation>
    <scope>NUCLEOTIDE SEQUENCE [LARGE SCALE GENOMIC DNA]</scope>
    <source>
        <strain evidence="2">CCUG 49560</strain>
    </source>
</reference>
<keyword evidence="2" id="KW-1185">Reference proteome</keyword>
<gene>
    <name evidence="1" type="ORF">ACFO8L_35540</name>
</gene>
<organism evidence="1 2">
    <name type="scientific">Sphaerisporangium corydalis</name>
    <dbReference type="NCBI Taxonomy" id="1441875"/>
    <lineage>
        <taxon>Bacteria</taxon>
        <taxon>Bacillati</taxon>
        <taxon>Actinomycetota</taxon>
        <taxon>Actinomycetes</taxon>
        <taxon>Streptosporangiales</taxon>
        <taxon>Streptosporangiaceae</taxon>
        <taxon>Sphaerisporangium</taxon>
    </lineage>
</organism>
<name>A0ABV9ERN7_9ACTN</name>
<accession>A0ABV9ERN7</accession>
<dbReference type="Proteomes" id="UP001595891">
    <property type="component" value="Unassembled WGS sequence"/>
</dbReference>
<evidence type="ECO:0000313" key="2">
    <source>
        <dbReference type="Proteomes" id="UP001595891"/>
    </source>
</evidence>
<sequence length="106" mass="11203">MDVNSTVVTQFSAPQFVAFVKAGVTFLRDSRSTATYNLSTVPGYPTGAISVALAPSPVSLSTKLNVTVSTLNEVFQSTCLVQPQPGQGTNPLWPNNCGAFIKIIQP</sequence>
<comment type="caution">
    <text evidence="1">The sequence shown here is derived from an EMBL/GenBank/DDBJ whole genome shotgun (WGS) entry which is preliminary data.</text>
</comment>
<dbReference type="EMBL" id="JBHSFN010000033">
    <property type="protein sequence ID" value="MFC4591454.1"/>
    <property type="molecule type" value="Genomic_DNA"/>
</dbReference>
<proteinExistence type="predicted"/>